<dbReference type="RefSeq" id="WP_048585104.1">
    <property type="nucleotide sequence ID" value="NZ_LFNT01000053.1"/>
</dbReference>
<dbReference type="Proteomes" id="UP000037432">
    <property type="component" value="Unassembled WGS sequence"/>
</dbReference>
<sequence>MAQATTDRSLSRRAMLKLAGAAGAGAGAIGAATETASAVPTAPKGGFAHPALLHTQADFDRMAEKVKAGAQPWTDGWERLLSSRDSATDYLPRPVATVIRGGEGANVHLLFRDTAQP</sequence>
<dbReference type="InterPro" id="IPR006311">
    <property type="entry name" value="TAT_signal"/>
</dbReference>
<accession>A0A0J7Z3W9</accession>
<organism evidence="1 2">
    <name type="scientific">Streptomyces viridochromogenes</name>
    <dbReference type="NCBI Taxonomy" id="1938"/>
    <lineage>
        <taxon>Bacteria</taxon>
        <taxon>Bacillati</taxon>
        <taxon>Actinomycetota</taxon>
        <taxon>Actinomycetes</taxon>
        <taxon>Kitasatosporales</taxon>
        <taxon>Streptomycetaceae</taxon>
        <taxon>Streptomyces</taxon>
    </lineage>
</organism>
<gene>
    <name evidence="1" type="ORF">ACM01_33050</name>
</gene>
<dbReference type="PATRIC" id="fig|1938.3.peg.6736"/>
<proteinExistence type="predicted"/>
<dbReference type="AlphaFoldDB" id="A0A0J7Z3W9"/>
<dbReference type="PROSITE" id="PS51318">
    <property type="entry name" value="TAT"/>
    <property type="match status" value="1"/>
</dbReference>
<reference evidence="1 2" key="1">
    <citation type="submission" date="2015-06" db="EMBL/GenBank/DDBJ databases">
        <authorList>
            <person name="Ju K.-S."/>
            <person name="Doroghazi J.R."/>
            <person name="Metcalf W.W."/>
        </authorList>
    </citation>
    <scope>NUCLEOTIDE SEQUENCE [LARGE SCALE GENOMIC DNA]</scope>
    <source>
        <strain evidence="1 2">NRRL 3414</strain>
    </source>
</reference>
<comment type="caution">
    <text evidence="1">The sequence shown here is derived from an EMBL/GenBank/DDBJ whole genome shotgun (WGS) entry which is preliminary data.</text>
</comment>
<protein>
    <submittedName>
        <fullName evidence="1">Uncharacterized protein</fullName>
    </submittedName>
</protein>
<name>A0A0J7Z3W9_STRVR</name>
<evidence type="ECO:0000313" key="1">
    <source>
        <dbReference type="EMBL" id="KMS69918.1"/>
    </source>
</evidence>
<evidence type="ECO:0000313" key="2">
    <source>
        <dbReference type="Proteomes" id="UP000037432"/>
    </source>
</evidence>
<dbReference type="EMBL" id="LFNT01000053">
    <property type="protein sequence ID" value="KMS69918.1"/>
    <property type="molecule type" value="Genomic_DNA"/>
</dbReference>
<dbReference type="OrthoDB" id="222550at2"/>